<sequence>MLPSMVMSTPVVDIDSSGHAEVGGNQTDQDTDVARAISYIKAIEDGINQYRRGHGLSISEHRKLISDINTLKSLDRRYMPQVERLRKVLKEAILSCENAMLQAEEQPGERVYLHPSTDGFQKAERQRGRVQLFNVAARSEKVQELTEQLRQLSIMFQDLCTQVEDQETAVEAIQNDTEQTKIDLENANTELTKTIGYRRLARRYKWWIFLVVSAIVIAIILAFAVTQA</sequence>
<reference evidence="5 6" key="1">
    <citation type="submission" date="2024-07" db="EMBL/GenBank/DDBJ databases">
        <title>Section-level genome sequencing and comparative genomics of Aspergillus sections Usti and Cavernicolus.</title>
        <authorList>
            <consortium name="Lawrence Berkeley National Laboratory"/>
            <person name="Nybo J.L."/>
            <person name="Vesth T.C."/>
            <person name="Theobald S."/>
            <person name="Frisvad J.C."/>
            <person name="Larsen T.O."/>
            <person name="Kjaerboelling I."/>
            <person name="Rothschild-Mancinelli K."/>
            <person name="Lyhne E.K."/>
            <person name="Kogle M.E."/>
            <person name="Barry K."/>
            <person name="Clum A."/>
            <person name="Na H."/>
            <person name="Ledsgaard L."/>
            <person name="Lin J."/>
            <person name="Lipzen A."/>
            <person name="Kuo A."/>
            <person name="Riley R."/>
            <person name="Mondo S."/>
            <person name="Labutti K."/>
            <person name="Haridas S."/>
            <person name="Pangalinan J."/>
            <person name="Salamov A.A."/>
            <person name="Simmons B.A."/>
            <person name="Magnuson J.K."/>
            <person name="Chen J."/>
            <person name="Drula E."/>
            <person name="Henrissat B."/>
            <person name="Wiebenga A."/>
            <person name="Lubbers R.J."/>
            <person name="Gomes A.C."/>
            <person name="Makela M.R."/>
            <person name="Stajich J."/>
            <person name="Grigoriev I.V."/>
            <person name="Mortensen U.H."/>
            <person name="De Vries R.P."/>
            <person name="Baker S.E."/>
            <person name="Andersen M.R."/>
        </authorList>
    </citation>
    <scope>NUCLEOTIDE SEQUENCE [LARGE SCALE GENOMIC DNA]</scope>
    <source>
        <strain evidence="5 6">CBS 209.92</strain>
    </source>
</reference>
<dbReference type="InterPro" id="IPR000727">
    <property type="entry name" value="T_SNARE_dom"/>
</dbReference>
<evidence type="ECO:0000256" key="1">
    <source>
        <dbReference type="ARBA" id="ARBA00009063"/>
    </source>
</evidence>
<proteinExistence type="inferred from homology"/>
<dbReference type="InterPro" id="IPR045242">
    <property type="entry name" value="Syntaxin"/>
</dbReference>
<dbReference type="SUPFAM" id="SSF47661">
    <property type="entry name" value="t-snare proteins"/>
    <property type="match status" value="1"/>
</dbReference>
<protein>
    <recommendedName>
        <fullName evidence="4">t-SNARE coiled-coil homology domain-containing protein</fullName>
    </recommendedName>
</protein>
<keyword evidence="3" id="KW-0472">Membrane</keyword>
<dbReference type="EMBL" id="JBFTWV010000500">
    <property type="protein sequence ID" value="KAL2782353.1"/>
    <property type="molecule type" value="Genomic_DNA"/>
</dbReference>
<evidence type="ECO:0000256" key="2">
    <source>
        <dbReference type="SAM" id="Coils"/>
    </source>
</evidence>
<dbReference type="InterPro" id="IPR010989">
    <property type="entry name" value="SNARE"/>
</dbReference>
<gene>
    <name evidence="5" type="ORF">BJX66DRAFT_320934</name>
</gene>
<feature type="transmembrane region" description="Helical" evidence="3">
    <location>
        <begin position="206"/>
        <end position="225"/>
    </location>
</feature>
<comment type="caution">
    <text evidence="5">The sequence shown here is derived from an EMBL/GenBank/DDBJ whole genome shotgun (WGS) entry which is preliminary data.</text>
</comment>
<comment type="similarity">
    <text evidence="1">Belongs to the syntaxin family.</text>
</comment>
<organism evidence="5 6">
    <name type="scientific">Aspergillus keveii</name>
    <dbReference type="NCBI Taxonomy" id="714993"/>
    <lineage>
        <taxon>Eukaryota</taxon>
        <taxon>Fungi</taxon>
        <taxon>Dikarya</taxon>
        <taxon>Ascomycota</taxon>
        <taxon>Pezizomycotina</taxon>
        <taxon>Eurotiomycetes</taxon>
        <taxon>Eurotiomycetidae</taxon>
        <taxon>Eurotiales</taxon>
        <taxon>Aspergillaceae</taxon>
        <taxon>Aspergillus</taxon>
        <taxon>Aspergillus subgen. Nidulantes</taxon>
    </lineage>
</organism>
<name>A0ABR4FGZ5_9EURO</name>
<dbReference type="PANTHER" id="PTHR19957">
    <property type="entry name" value="SYNTAXIN"/>
    <property type="match status" value="1"/>
</dbReference>
<feature type="coiled-coil region" evidence="2">
    <location>
        <begin position="142"/>
        <end position="190"/>
    </location>
</feature>
<dbReference type="Pfam" id="PF05739">
    <property type="entry name" value="SNARE"/>
    <property type="match status" value="1"/>
</dbReference>
<evidence type="ECO:0000313" key="5">
    <source>
        <dbReference type="EMBL" id="KAL2782353.1"/>
    </source>
</evidence>
<evidence type="ECO:0000256" key="3">
    <source>
        <dbReference type="SAM" id="Phobius"/>
    </source>
</evidence>
<keyword evidence="6" id="KW-1185">Reference proteome</keyword>
<dbReference type="Gene3D" id="1.20.5.110">
    <property type="match status" value="1"/>
</dbReference>
<evidence type="ECO:0000259" key="4">
    <source>
        <dbReference type="PROSITE" id="PS50192"/>
    </source>
</evidence>
<keyword evidence="2" id="KW-0175">Coiled coil</keyword>
<feature type="domain" description="T-SNARE coiled-coil homology" evidence="4">
    <location>
        <begin position="138"/>
        <end position="194"/>
    </location>
</feature>
<dbReference type="SUPFAM" id="SSF58038">
    <property type="entry name" value="SNARE fusion complex"/>
    <property type="match status" value="1"/>
</dbReference>
<dbReference type="Proteomes" id="UP001610563">
    <property type="component" value="Unassembled WGS sequence"/>
</dbReference>
<keyword evidence="3" id="KW-0812">Transmembrane</keyword>
<dbReference type="PROSITE" id="PS50192">
    <property type="entry name" value="T_SNARE"/>
    <property type="match status" value="1"/>
</dbReference>
<accession>A0ABR4FGZ5</accession>
<keyword evidence="3" id="KW-1133">Transmembrane helix</keyword>
<evidence type="ECO:0000313" key="6">
    <source>
        <dbReference type="Proteomes" id="UP001610563"/>
    </source>
</evidence>